<dbReference type="InterPro" id="IPR015947">
    <property type="entry name" value="PUA-like_sf"/>
</dbReference>
<reference evidence="2" key="1">
    <citation type="submission" date="2021-10" db="EMBL/GenBank/DDBJ databases">
        <title>Streptomyces nigrumlapis sp.nov.,an antimicrobial producing actinobacterium isolated from Black Gobi rocks.</title>
        <authorList>
            <person name="Wen Y."/>
            <person name="Zhang W."/>
            <person name="Liu X.G."/>
        </authorList>
    </citation>
    <scope>NUCLEOTIDE SEQUENCE</scope>
    <source>
        <strain evidence="2">ST13-2-2</strain>
    </source>
</reference>
<dbReference type="Proteomes" id="UP000830115">
    <property type="component" value="Chromosome"/>
</dbReference>
<accession>A0ABY4MMI3</accession>
<evidence type="ECO:0000259" key="1">
    <source>
        <dbReference type="Pfam" id="PF02182"/>
    </source>
</evidence>
<dbReference type="InterPro" id="IPR036987">
    <property type="entry name" value="SRA-YDG_sf"/>
</dbReference>
<dbReference type="SUPFAM" id="SSF88697">
    <property type="entry name" value="PUA domain-like"/>
    <property type="match status" value="1"/>
</dbReference>
<name>A0ABY4MMI3_9ACTN</name>
<dbReference type="RefSeq" id="WP_406708156.1">
    <property type="nucleotide sequence ID" value="NZ_CP086322.1"/>
</dbReference>
<gene>
    <name evidence="2" type="ORF">K9S39_24310</name>
</gene>
<keyword evidence="3" id="KW-1185">Reference proteome</keyword>
<evidence type="ECO:0000313" key="3">
    <source>
        <dbReference type="Proteomes" id="UP000830115"/>
    </source>
</evidence>
<dbReference type="Pfam" id="PF02182">
    <property type="entry name" value="SAD_SRA"/>
    <property type="match status" value="1"/>
</dbReference>
<dbReference type="Gene3D" id="2.30.280.10">
    <property type="entry name" value="SRA-YDG"/>
    <property type="match status" value="1"/>
</dbReference>
<proteinExistence type="predicted"/>
<organism evidence="2 3">
    <name type="scientific">Streptomyces halobius</name>
    <dbReference type="NCBI Taxonomy" id="2879846"/>
    <lineage>
        <taxon>Bacteria</taxon>
        <taxon>Bacillati</taxon>
        <taxon>Actinomycetota</taxon>
        <taxon>Actinomycetes</taxon>
        <taxon>Kitasatosporales</taxon>
        <taxon>Streptomycetaceae</taxon>
        <taxon>Streptomyces</taxon>
    </lineage>
</organism>
<dbReference type="EMBL" id="CP086322">
    <property type="protein sequence ID" value="UQA97904.1"/>
    <property type="molecule type" value="Genomic_DNA"/>
</dbReference>
<feature type="domain" description="YDG" evidence="1">
    <location>
        <begin position="10"/>
        <end position="55"/>
    </location>
</feature>
<protein>
    <submittedName>
        <fullName evidence="2">YDG/SRA domain-containing protein</fullName>
    </submittedName>
</protein>
<sequence>MHVQGSCGTAQAGIHRGYGQGISGTAHEGVASIVLSGGYVDDVYGDSKIIYGRGHPRQDTGASMATRAVLTR</sequence>
<dbReference type="InterPro" id="IPR003105">
    <property type="entry name" value="SRA_YDG"/>
</dbReference>
<evidence type="ECO:0000313" key="2">
    <source>
        <dbReference type="EMBL" id="UQA97904.1"/>
    </source>
</evidence>